<organism evidence="8 9">
    <name type="scientific">Talaromyces proteolyticus</name>
    <dbReference type="NCBI Taxonomy" id="1131652"/>
    <lineage>
        <taxon>Eukaryota</taxon>
        <taxon>Fungi</taxon>
        <taxon>Dikarya</taxon>
        <taxon>Ascomycota</taxon>
        <taxon>Pezizomycotina</taxon>
        <taxon>Eurotiomycetes</taxon>
        <taxon>Eurotiomycetidae</taxon>
        <taxon>Eurotiales</taxon>
        <taxon>Trichocomaceae</taxon>
        <taxon>Talaromyces</taxon>
        <taxon>Talaromyces sect. Bacilispori</taxon>
    </lineage>
</organism>
<accession>A0AAD4KP86</accession>
<feature type="compositionally biased region" description="Basic and acidic residues" evidence="6">
    <location>
        <begin position="313"/>
        <end position="328"/>
    </location>
</feature>
<dbReference type="EMBL" id="JAJTJA010000009">
    <property type="protein sequence ID" value="KAH8693663.1"/>
    <property type="molecule type" value="Genomic_DNA"/>
</dbReference>
<dbReference type="GeneID" id="70249388"/>
<comment type="caution">
    <text evidence="8">The sequence shown here is derived from an EMBL/GenBank/DDBJ whole genome shotgun (WGS) entry which is preliminary data.</text>
</comment>
<name>A0AAD4KP86_9EURO</name>
<dbReference type="AlphaFoldDB" id="A0AAD4KP86"/>
<sequence length="351" mass="38744">MATAAVRSAGEEFMASYLAKDRGKDGRFFTSRIPKQAAYGSLVHIPITNWLLKGTRHIFRDRTTPASRLLAILFGLLVVATVQKIMFFMAAAVIAGARTWNQIRATVRAGLYPLMKVILLASPIAAAFASNFLPERAWPNFFEIVNLALNTYGNASVKKIRLAALRKRYFGHTAAKKEEEDESDASSTASIRPTHSPNSPDDPVVRQADVVSSGGIFGPQAPLRAPQRPLKCPRPSYSSDSATDEEENDSDASMVVMTSPYRRSYRRKRYSGSVAERGGDGSDTGRPGIAAEPITARTPYSVDSWETLNMRNDSIDIDREEKGGRSEIDSDTSLDSSTCKTGLYRRRRIRR</sequence>
<feature type="transmembrane region" description="Helical" evidence="7">
    <location>
        <begin position="69"/>
        <end position="94"/>
    </location>
</feature>
<keyword evidence="5 7" id="KW-0472">Membrane</keyword>
<dbReference type="InterPro" id="IPR007248">
    <property type="entry name" value="Mpv17_PMP22"/>
</dbReference>
<comment type="subcellular location">
    <subcellularLocation>
        <location evidence="1">Membrane</location>
        <topology evidence="1">Multi-pass membrane protein</topology>
    </subcellularLocation>
</comment>
<protein>
    <submittedName>
        <fullName evidence="8">Uncharacterized protein</fullName>
    </submittedName>
</protein>
<feature type="region of interest" description="Disordered" evidence="6">
    <location>
        <begin position="175"/>
        <end position="295"/>
    </location>
</feature>
<dbReference type="Proteomes" id="UP001201262">
    <property type="component" value="Unassembled WGS sequence"/>
</dbReference>
<comment type="similarity">
    <text evidence="2">Belongs to the peroxisomal membrane protein PXMP2/4 family.</text>
</comment>
<evidence type="ECO:0000256" key="6">
    <source>
        <dbReference type="SAM" id="MobiDB-lite"/>
    </source>
</evidence>
<keyword evidence="4 7" id="KW-1133">Transmembrane helix</keyword>
<dbReference type="Pfam" id="PF04117">
    <property type="entry name" value="Mpv17_PMP22"/>
    <property type="match status" value="1"/>
</dbReference>
<evidence type="ECO:0000256" key="7">
    <source>
        <dbReference type="SAM" id="Phobius"/>
    </source>
</evidence>
<gene>
    <name evidence="8" type="ORF">BGW36DRAFT_409317</name>
</gene>
<evidence type="ECO:0000256" key="2">
    <source>
        <dbReference type="ARBA" id="ARBA00006824"/>
    </source>
</evidence>
<keyword evidence="3 7" id="KW-0812">Transmembrane</keyword>
<evidence type="ECO:0000256" key="1">
    <source>
        <dbReference type="ARBA" id="ARBA00004141"/>
    </source>
</evidence>
<proteinExistence type="inferred from homology"/>
<evidence type="ECO:0000256" key="5">
    <source>
        <dbReference type="ARBA" id="ARBA00023136"/>
    </source>
</evidence>
<feature type="transmembrane region" description="Helical" evidence="7">
    <location>
        <begin position="114"/>
        <end position="133"/>
    </location>
</feature>
<evidence type="ECO:0000313" key="9">
    <source>
        <dbReference type="Proteomes" id="UP001201262"/>
    </source>
</evidence>
<feature type="compositionally biased region" description="Polar residues" evidence="6">
    <location>
        <begin position="331"/>
        <end position="340"/>
    </location>
</feature>
<evidence type="ECO:0000256" key="3">
    <source>
        <dbReference type="ARBA" id="ARBA00022692"/>
    </source>
</evidence>
<evidence type="ECO:0000256" key="4">
    <source>
        <dbReference type="ARBA" id="ARBA00022989"/>
    </source>
</evidence>
<reference evidence="8" key="1">
    <citation type="submission" date="2021-12" db="EMBL/GenBank/DDBJ databases">
        <title>Convergent genome expansion in fungi linked to evolution of root-endophyte symbiosis.</title>
        <authorList>
            <consortium name="DOE Joint Genome Institute"/>
            <person name="Ke Y.-H."/>
            <person name="Bonito G."/>
            <person name="Liao H.-L."/>
            <person name="Looney B."/>
            <person name="Rojas-Flechas A."/>
            <person name="Nash J."/>
            <person name="Hameed K."/>
            <person name="Schadt C."/>
            <person name="Martin F."/>
            <person name="Crous P.W."/>
            <person name="Miettinen O."/>
            <person name="Magnuson J.K."/>
            <person name="Labbe J."/>
            <person name="Jacobson D."/>
            <person name="Doktycz M.J."/>
            <person name="Veneault-Fourrey C."/>
            <person name="Kuo A."/>
            <person name="Mondo S."/>
            <person name="Calhoun S."/>
            <person name="Riley R."/>
            <person name="Ohm R."/>
            <person name="LaButti K."/>
            <person name="Andreopoulos B."/>
            <person name="Pangilinan J."/>
            <person name="Nolan M."/>
            <person name="Tritt A."/>
            <person name="Clum A."/>
            <person name="Lipzen A."/>
            <person name="Daum C."/>
            <person name="Barry K."/>
            <person name="Grigoriev I.V."/>
            <person name="Vilgalys R."/>
        </authorList>
    </citation>
    <scope>NUCLEOTIDE SEQUENCE</scope>
    <source>
        <strain evidence="8">PMI_201</strain>
    </source>
</reference>
<dbReference type="RefSeq" id="XP_046069333.1">
    <property type="nucleotide sequence ID" value="XM_046219101.1"/>
</dbReference>
<evidence type="ECO:0000313" key="8">
    <source>
        <dbReference type="EMBL" id="KAH8693663.1"/>
    </source>
</evidence>
<keyword evidence="9" id="KW-1185">Reference proteome</keyword>
<dbReference type="GO" id="GO:0016020">
    <property type="term" value="C:membrane"/>
    <property type="evidence" value="ECO:0007669"/>
    <property type="project" value="UniProtKB-SubCell"/>
</dbReference>
<feature type="region of interest" description="Disordered" evidence="6">
    <location>
        <begin position="313"/>
        <end position="351"/>
    </location>
</feature>